<organism evidence="2 3">
    <name type="scientific">Bacteroides sedimenti</name>
    <dbReference type="NCBI Taxonomy" id="2136147"/>
    <lineage>
        <taxon>Bacteria</taxon>
        <taxon>Pseudomonadati</taxon>
        <taxon>Bacteroidota</taxon>
        <taxon>Bacteroidia</taxon>
        <taxon>Bacteroidales</taxon>
        <taxon>Bacteroidaceae</taxon>
        <taxon>Bacteroides</taxon>
    </lineage>
</organism>
<name>A0ABM8IBD0_9BACE</name>
<dbReference type="Gene3D" id="1.25.40.10">
    <property type="entry name" value="Tetratricopeptide repeat domain"/>
    <property type="match status" value="1"/>
</dbReference>
<proteinExistence type="predicted"/>
<accession>A0ABM8IBD0</accession>
<keyword evidence="3" id="KW-1185">Reference proteome</keyword>
<dbReference type="EMBL" id="AP028055">
    <property type="protein sequence ID" value="BEG99318.1"/>
    <property type="molecule type" value="Genomic_DNA"/>
</dbReference>
<dbReference type="RefSeq" id="WP_353329775.1">
    <property type="nucleotide sequence ID" value="NZ_AP028055.1"/>
</dbReference>
<feature type="transmembrane region" description="Helical" evidence="1">
    <location>
        <begin position="6"/>
        <end position="24"/>
    </location>
</feature>
<reference evidence="2 3" key="1">
    <citation type="submission" date="2023-04" db="EMBL/GenBank/DDBJ databases">
        <title>Draft genome sequence of acteroides sedimenti strain YN3PY1.</title>
        <authorList>
            <person name="Yoshida N."/>
        </authorList>
    </citation>
    <scope>NUCLEOTIDE SEQUENCE [LARGE SCALE GENOMIC DNA]</scope>
    <source>
        <strain evidence="2 3">YN3PY1</strain>
    </source>
</reference>
<keyword evidence="1" id="KW-0472">Membrane</keyword>
<evidence type="ECO:0000313" key="2">
    <source>
        <dbReference type="EMBL" id="BEG99318.1"/>
    </source>
</evidence>
<gene>
    <name evidence="2" type="ORF">BSYN_15830</name>
</gene>
<keyword evidence="1" id="KW-1133">Transmembrane helix</keyword>
<evidence type="ECO:0000313" key="3">
    <source>
        <dbReference type="Proteomes" id="UP001496674"/>
    </source>
</evidence>
<evidence type="ECO:0000256" key="1">
    <source>
        <dbReference type="SAM" id="Phobius"/>
    </source>
</evidence>
<dbReference type="InterPro" id="IPR011990">
    <property type="entry name" value="TPR-like_helical_dom_sf"/>
</dbReference>
<sequence length="160" mass="19062">MKTIFYIINAGIIIFTFIFCYRYYEKDRIITSYIEKTPAIETFKKAARKGDTLAYNKLKKAYKSEPYEGELIYYSFLTANKCQYPPAYYDVYYELRHIEILEKKDFFDKELRTFMIEYLKKGAALGDKNSKRELAKLYMEGKFLPKDTILGKKLIKECSK</sequence>
<evidence type="ECO:0008006" key="4">
    <source>
        <dbReference type="Google" id="ProtNLM"/>
    </source>
</evidence>
<protein>
    <recommendedName>
        <fullName evidence="4">Sel1 repeat family protein</fullName>
    </recommendedName>
</protein>
<dbReference type="Proteomes" id="UP001496674">
    <property type="component" value="Chromosome"/>
</dbReference>
<keyword evidence="1" id="KW-0812">Transmembrane</keyword>